<keyword evidence="1" id="KW-0472">Membrane</keyword>
<dbReference type="Proteomes" id="UP000002383">
    <property type="component" value="Chromosome"/>
</dbReference>
<organism evidence="2 3">
    <name type="scientific">Thioalkalivibrio sulfidiphilus (strain HL-EbGR7)</name>
    <dbReference type="NCBI Taxonomy" id="396588"/>
    <lineage>
        <taxon>Bacteria</taxon>
        <taxon>Pseudomonadati</taxon>
        <taxon>Pseudomonadota</taxon>
        <taxon>Gammaproteobacteria</taxon>
        <taxon>Chromatiales</taxon>
        <taxon>Ectothiorhodospiraceae</taxon>
        <taxon>Thioalkalivibrio</taxon>
    </lineage>
</organism>
<evidence type="ECO:0000313" key="2">
    <source>
        <dbReference type="EMBL" id="ACL74082.1"/>
    </source>
</evidence>
<dbReference type="RefSeq" id="WP_012639545.1">
    <property type="nucleotide sequence ID" value="NC_011901.1"/>
</dbReference>
<evidence type="ECO:0000313" key="3">
    <source>
        <dbReference type="Proteomes" id="UP000002383"/>
    </source>
</evidence>
<gene>
    <name evidence="2" type="ordered locus">Tgr7_3012</name>
</gene>
<dbReference type="KEGG" id="tgr:Tgr7_3012"/>
<feature type="transmembrane region" description="Helical" evidence="1">
    <location>
        <begin position="53"/>
        <end position="73"/>
    </location>
</feature>
<dbReference type="EMBL" id="CP001339">
    <property type="protein sequence ID" value="ACL74082.1"/>
    <property type="molecule type" value="Genomic_DNA"/>
</dbReference>
<evidence type="ECO:0008006" key="4">
    <source>
        <dbReference type="Google" id="ProtNLM"/>
    </source>
</evidence>
<dbReference type="HOGENOM" id="CLU_096000_4_0_6"/>
<dbReference type="Pfam" id="PF10003">
    <property type="entry name" value="DUF2244"/>
    <property type="match status" value="1"/>
</dbReference>
<evidence type="ECO:0000256" key="1">
    <source>
        <dbReference type="SAM" id="Phobius"/>
    </source>
</evidence>
<protein>
    <recommendedName>
        <fullName evidence="4">DUF2244 domain-containing protein</fullName>
    </recommendedName>
</protein>
<reference evidence="2 3" key="1">
    <citation type="journal article" date="2011" name="Stand. Genomic Sci.">
        <title>Complete genome sequence of 'Thioalkalivibrio sulfidophilus' HL-EbGr7.</title>
        <authorList>
            <person name="Muyzer G."/>
            <person name="Sorokin D.Y."/>
            <person name="Mavromatis K."/>
            <person name="Lapidus A."/>
            <person name="Clum A."/>
            <person name="Ivanova N."/>
            <person name="Pati A."/>
            <person name="d'Haeseleer P."/>
            <person name="Woyke T."/>
            <person name="Kyrpides N.C."/>
        </authorList>
    </citation>
    <scope>NUCLEOTIDE SEQUENCE [LARGE SCALE GENOMIC DNA]</scope>
    <source>
        <strain evidence="2 3">HL-EbGR7</strain>
    </source>
</reference>
<feature type="transmembrane region" description="Helical" evidence="1">
    <location>
        <begin position="23"/>
        <end position="47"/>
    </location>
</feature>
<dbReference type="AlphaFoldDB" id="B8GPT5"/>
<keyword evidence="3" id="KW-1185">Reference proteome</keyword>
<proteinExistence type="predicted"/>
<name>B8GPT5_THISH</name>
<accession>B8GPT5</accession>
<dbReference type="STRING" id="396588.Tgr7_3012"/>
<keyword evidence="1" id="KW-0812">Transmembrane</keyword>
<sequence>MRVVTPESEASERRFVIRPNRSLSLGGNLLFIAVVALALGIIAAVFVSAGYWVVAPFAGLELLVIILAVLSLYRRGLITEIIDITARAVTVSVVGRRFERSTRLPREDSRVVLRPPPWRGHPSRLFLAARDVWVEVGSCLREDERRGLASALRSAIYGPVVVR</sequence>
<keyword evidence="1" id="KW-1133">Transmembrane helix</keyword>
<dbReference type="eggNOG" id="COG5488">
    <property type="taxonomic scope" value="Bacteria"/>
</dbReference>
<dbReference type="InterPro" id="IPR019253">
    <property type="entry name" value="DUF2244_TM"/>
</dbReference>